<keyword evidence="1" id="KW-1133">Transmembrane helix</keyword>
<dbReference type="AlphaFoldDB" id="A0AAI9V0C0"/>
<keyword evidence="1" id="KW-0812">Transmembrane</keyword>
<gene>
    <name evidence="2" type="ORF">CMEL01_00001</name>
</gene>
<reference evidence="2 3" key="1">
    <citation type="submission" date="2016-10" db="EMBL/GenBank/DDBJ databases">
        <title>The genome sequence of Colletotrichum fioriniae PJ7.</title>
        <authorList>
            <person name="Baroncelli R."/>
        </authorList>
    </citation>
    <scope>NUCLEOTIDE SEQUENCE [LARGE SCALE GENOMIC DNA]</scope>
    <source>
        <strain evidence="2">Col 31</strain>
    </source>
</reference>
<feature type="transmembrane region" description="Helical" evidence="1">
    <location>
        <begin position="52"/>
        <end position="70"/>
    </location>
</feature>
<name>A0AAI9V0C0_9PEZI</name>
<feature type="transmembrane region" description="Helical" evidence="1">
    <location>
        <begin position="20"/>
        <end position="40"/>
    </location>
</feature>
<comment type="caution">
    <text evidence="2">The sequence shown here is derived from an EMBL/GenBank/DDBJ whole genome shotgun (WGS) entry which is preliminary data.</text>
</comment>
<evidence type="ECO:0000313" key="2">
    <source>
        <dbReference type="EMBL" id="KAK1468234.1"/>
    </source>
</evidence>
<feature type="non-terminal residue" evidence="2">
    <location>
        <position position="1"/>
    </location>
</feature>
<dbReference type="EMBL" id="MLGG01000001">
    <property type="protein sequence ID" value="KAK1468234.1"/>
    <property type="molecule type" value="Genomic_DNA"/>
</dbReference>
<keyword evidence="1" id="KW-0472">Membrane</keyword>
<evidence type="ECO:0000256" key="1">
    <source>
        <dbReference type="SAM" id="Phobius"/>
    </source>
</evidence>
<sequence length="93" mass="10928">ASKSARSTIILAIRIPCLAYKSYGLLLSSFSSFSFSYPLLRSYYPNALFKNRFVIVIAKCRYILIFNLFFNSRLLYHYIIYLARSVVYIRSFI</sequence>
<evidence type="ECO:0000313" key="3">
    <source>
        <dbReference type="Proteomes" id="UP001239795"/>
    </source>
</evidence>
<protein>
    <submittedName>
        <fullName evidence="2">Uncharacterized protein</fullName>
    </submittedName>
</protein>
<keyword evidence="3" id="KW-1185">Reference proteome</keyword>
<organism evidence="2 3">
    <name type="scientific">Colletotrichum melonis</name>
    <dbReference type="NCBI Taxonomy" id="1209925"/>
    <lineage>
        <taxon>Eukaryota</taxon>
        <taxon>Fungi</taxon>
        <taxon>Dikarya</taxon>
        <taxon>Ascomycota</taxon>
        <taxon>Pezizomycotina</taxon>
        <taxon>Sordariomycetes</taxon>
        <taxon>Hypocreomycetidae</taxon>
        <taxon>Glomerellales</taxon>
        <taxon>Glomerellaceae</taxon>
        <taxon>Colletotrichum</taxon>
        <taxon>Colletotrichum acutatum species complex</taxon>
    </lineage>
</organism>
<accession>A0AAI9V0C0</accession>
<dbReference type="Proteomes" id="UP001239795">
    <property type="component" value="Unassembled WGS sequence"/>
</dbReference>
<proteinExistence type="predicted"/>